<protein>
    <recommendedName>
        <fullName evidence="1">HRDC domain-containing protein</fullName>
    </recommendedName>
</protein>
<comment type="caution">
    <text evidence="2">The sequence shown here is derived from an EMBL/GenBank/DDBJ whole genome shotgun (WGS) entry which is preliminary data.</text>
</comment>
<dbReference type="SUPFAM" id="SSF47819">
    <property type="entry name" value="HRDC-like"/>
    <property type="match status" value="1"/>
</dbReference>
<dbReference type="InterPro" id="IPR010997">
    <property type="entry name" value="HRDC-like_sf"/>
</dbReference>
<dbReference type="EMBL" id="BOSL01000016">
    <property type="protein sequence ID" value="GIP55134.1"/>
    <property type="molecule type" value="Genomic_DNA"/>
</dbReference>
<dbReference type="InterPro" id="IPR002121">
    <property type="entry name" value="HRDC_dom"/>
</dbReference>
<proteinExistence type="predicted"/>
<dbReference type="RefSeq" id="WP_211022128.1">
    <property type="nucleotide sequence ID" value="NZ_BOSL01000016.1"/>
</dbReference>
<organism evidence="2 3">
    <name type="scientific">Paenibacillus vini</name>
    <dbReference type="NCBI Taxonomy" id="1476024"/>
    <lineage>
        <taxon>Bacteria</taxon>
        <taxon>Bacillati</taxon>
        <taxon>Bacillota</taxon>
        <taxon>Bacilli</taxon>
        <taxon>Bacillales</taxon>
        <taxon>Paenibacillaceae</taxon>
        <taxon>Paenibacillus</taxon>
    </lineage>
</organism>
<dbReference type="Gene3D" id="1.10.150.80">
    <property type="entry name" value="HRDC domain"/>
    <property type="match status" value="1"/>
</dbReference>
<sequence>MRIVFLNSLEKKSSDAVSGGAQVWIGEEEGLWRMGWNETTAEGEQETIWYEGGSWSEMLHVYRHRLVVKLGEGYRPVIEGIWDEREEFQGRGMAAQKLICYSELHGNEEFYNELCAWRRKKASADRKAPYMIASNRLLRLISVFKPWTTEELLQLPGVGESKAAEYGPELLEMAQAQGGERPGDFPLGWVEQNIDEDVFRSWMYKQKEAKFKLEMEKFSTRRVVLESLAQGLDLQEICVRTNLDRREAVELLELLEKDGYTTDSLVQLELKDMPAEQQNEVWKAFEEMGDSFLKPVLQRVYDQETLDAGGLDKLYERLRLLRISYRRQKERAPKAG</sequence>
<dbReference type="PROSITE" id="PS50967">
    <property type="entry name" value="HRDC"/>
    <property type="match status" value="1"/>
</dbReference>
<evidence type="ECO:0000313" key="3">
    <source>
        <dbReference type="Proteomes" id="UP000679992"/>
    </source>
</evidence>
<dbReference type="InterPro" id="IPR044876">
    <property type="entry name" value="HRDC_dom_sf"/>
</dbReference>
<dbReference type="SMART" id="SM00341">
    <property type="entry name" value="HRDC"/>
    <property type="match status" value="1"/>
</dbReference>
<dbReference type="Pfam" id="PF00570">
    <property type="entry name" value="HRDC"/>
    <property type="match status" value="1"/>
</dbReference>
<dbReference type="Proteomes" id="UP000679992">
    <property type="component" value="Unassembled WGS sequence"/>
</dbReference>
<feature type="domain" description="HRDC" evidence="1">
    <location>
        <begin position="104"/>
        <end position="184"/>
    </location>
</feature>
<evidence type="ECO:0000313" key="2">
    <source>
        <dbReference type="EMBL" id="GIP55134.1"/>
    </source>
</evidence>
<accession>A0ABQ4MGQ8</accession>
<name>A0ABQ4MGQ8_9BACL</name>
<evidence type="ECO:0000259" key="1">
    <source>
        <dbReference type="PROSITE" id="PS50967"/>
    </source>
</evidence>
<keyword evidence="3" id="KW-1185">Reference proteome</keyword>
<gene>
    <name evidence="2" type="ORF">J42TS3_41690</name>
</gene>
<reference evidence="2 3" key="1">
    <citation type="submission" date="2021-03" db="EMBL/GenBank/DDBJ databases">
        <title>Antimicrobial resistance genes in bacteria isolated from Japanese honey, and their potential for conferring macrolide and lincosamide resistance in the American foulbrood pathogen Paenibacillus larvae.</title>
        <authorList>
            <person name="Okamoto M."/>
            <person name="Kumagai M."/>
            <person name="Kanamori H."/>
            <person name="Takamatsu D."/>
        </authorList>
    </citation>
    <scope>NUCLEOTIDE SEQUENCE [LARGE SCALE GENOMIC DNA]</scope>
    <source>
        <strain evidence="2 3">J42TS3</strain>
    </source>
</reference>